<evidence type="ECO:0000256" key="1">
    <source>
        <dbReference type="SAM" id="MobiDB-lite"/>
    </source>
</evidence>
<reference evidence="2" key="1">
    <citation type="submission" date="2020-05" db="EMBL/GenBank/DDBJ databases">
        <title>WGS assembly of Panicum virgatum.</title>
        <authorList>
            <person name="Lovell J.T."/>
            <person name="Jenkins J."/>
            <person name="Shu S."/>
            <person name="Juenger T.E."/>
            <person name="Schmutz J."/>
        </authorList>
    </citation>
    <scope>NUCLEOTIDE SEQUENCE</scope>
    <source>
        <strain evidence="2">AP13</strain>
    </source>
</reference>
<dbReference type="AlphaFoldDB" id="A0A8T0PBP4"/>
<evidence type="ECO:0000313" key="2">
    <source>
        <dbReference type="EMBL" id="KAG2558355.1"/>
    </source>
</evidence>
<keyword evidence="3" id="KW-1185">Reference proteome</keyword>
<gene>
    <name evidence="2" type="ORF">PVAP13_8NG110201</name>
</gene>
<comment type="caution">
    <text evidence="2">The sequence shown here is derived from an EMBL/GenBank/DDBJ whole genome shotgun (WGS) entry which is preliminary data.</text>
</comment>
<organism evidence="2 3">
    <name type="scientific">Panicum virgatum</name>
    <name type="common">Blackwell switchgrass</name>
    <dbReference type="NCBI Taxonomy" id="38727"/>
    <lineage>
        <taxon>Eukaryota</taxon>
        <taxon>Viridiplantae</taxon>
        <taxon>Streptophyta</taxon>
        <taxon>Embryophyta</taxon>
        <taxon>Tracheophyta</taxon>
        <taxon>Spermatophyta</taxon>
        <taxon>Magnoliopsida</taxon>
        <taxon>Liliopsida</taxon>
        <taxon>Poales</taxon>
        <taxon>Poaceae</taxon>
        <taxon>PACMAD clade</taxon>
        <taxon>Panicoideae</taxon>
        <taxon>Panicodae</taxon>
        <taxon>Paniceae</taxon>
        <taxon>Panicinae</taxon>
        <taxon>Panicum</taxon>
        <taxon>Panicum sect. Hiantes</taxon>
    </lineage>
</organism>
<proteinExistence type="predicted"/>
<evidence type="ECO:0000313" key="3">
    <source>
        <dbReference type="Proteomes" id="UP000823388"/>
    </source>
</evidence>
<feature type="region of interest" description="Disordered" evidence="1">
    <location>
        <begin position="41"/>
        <end position="68"/>
    </location>
</feature>
<protein>
    <submittedName>
        <fullName evidence="2">Uncharacterized protein</fullName>
    </submittedName>
</protein>
<dbReference type="EMBL" id="CM029052">
    <property type="protein sequence ID" value="KAG2558355.1"/>
    <property type="molecule type" value="Genomic_DNA"/>
</dbReference>
<name>A0A8T0PBP4_PANVG</name>
<accession>A0A8T0PBP4</accession>
<dbReference type="Proteomes" id="UP000823388">
    <property type="component" value="Chromosome 8N"/>
</dbReference>
<sequence length="108" mass="12070">MNRCLKTEHRRRRPTARPSLFSACARHQSSRQILIASVPPLAHTPTSPLAPPGRLHRRPSRASGQRRSALWSQMGSRLILKTLILMVLQSLVTVGDTQFQIAAGLRKD</sequence>